<dbReference type="GO" id="GO:0046872">
    <property type="term" value="F:metal ion binding"/>
    <property type="evidence" value="ECO:0007669"/>
    <property type="project" value="UniProtKB-KW"/>
</dbReference>
<dbReference type="Gene3D" id="3.40.720.10">
    <property type="entry name" value="Alkaline Phosphatase, subunit A"/>
    <property type="match status" value="1"/>
</dbReference>
<accession>A0A427YNV1</accession>
<dbReference type="PANTHER" id="PTHR45953">
    <property type="entry name" value="IDURONATE 2-SULFATASE"/>
    <property type="match status" value="1"/>
</dbReference>
<dbReference type="SUPFAM" id="SSF53649">
    <property type="entry name" value="Alkaline phosphatase-like"/>
    <property type="match status" value="1"/>
</dbReference>
<sequence length="538" mass="61158">MVQQVNGHPNGHAAGSPAPGLNNSHADAVGERRNLVMFMPDQLRYDSLGCTGNPVIKTPHFDQLAREGTLFKNCFTQASVCTQSRCSMFTGQYLHTSAHRSLDFLLKPWEDNMFKVLKDAGYHVCSIAPRGDLFSPGVTEMSVTEHGWIDSPPNWPPKYSQRGGVGAGGAPPSNPSVNQRLFFRGVLTEAESEDYDEATIQSALTWLKSSPPEPFCLFLPLFYPHPPFQVKDPYYSMYRELELPPRVKLEEKTGYEPRFMQAIRREHGLERATEEHWHEVKSVYYGMISRLDDQLGELVSVLRSAEHGSLWDRTYTMMFTDHGEYLGDGNMIEKWPSGLHEVLTRDPLIIAGPDLPRGNTNEALCEMVDLTPTVLELLGVQERYPHSGKSLVRTIRDDLPDHKEYAFSEGGFLVKEEPLLEHAGFPYDRKAGLQHEETELVGRAVSVRDKDWAYTYRLYEPAELFNRHQDPGEAHNLAELPEHAATCLRFERAIMRWMVETSDYVPWEKDPRFPEVTLESTKSQMEKRAAAMSGKFNH</sequence>
<keyword evidence="2" id="KW-0378">Hydrolase</keyword>
<dbReference type="EMBL" id="RSCD01000005">
    <property type="protein sequence ID" value="RSH92729.1"/>
    <property type="molecule type" value="Genomic_DNA"/>
</dbReference>
<evidence type="ECO:0000256" key="2">
    <source>
        <dbReference type="ARBA" id="ARBA00022801"/>
    </source>
</evidence>
<reference evidence="5 6" key="1">
    <citation type="submission" date="2018-11" db="EMBL/GenBank/DDBJ databases">
        <title>Genome sequence of Saitozyma podzolica DSM 27192.</title>
        <authorList>
            <person name="Aliyu H."/>
            <person name="Gorte O."/>
            <person name="Ochsenreither K."/>
        </authorList>
    </citation>
    <scope>NUCLEOTIDE SEQUENCE [LARGE SCALE GENOMIC DNA]</scope>
    <source>
        <strain evidence="5 6">DSM 27192</strain>
    </source>
</reference>
<evidence type="ECO:0000313" key="6">
    <source>
        <dbReference type="Proteomes" id="UP000279259"/>
    </source>
</evidence>
<proteinExistence type="predicted"/>
<dbReference type="CDD" id="cd16150">
    <property type="entry name" value="sulfatase_like"/>
    <property type="match status" value="1"/>
</dbReference>
<keyword evidence="6" id="KW-1185">Reference proteome</keyword>
<organism evidence="5 6">
    <name type="scientific">Saitozyma podzolica</name>
    <dbReference type="NCBI Taxonomy" id="1890683"/>
    <lineage>
        <taxon>Eukaryota</taxon>
        <taxon>Fungi</taxon>
        <taxon>Dikarya</taxon>
        <taxon>Basidiomycota</taxon>
        <taxon>Agaricomycotina</taxon>
        <taxon>Tremellomycetes</taxon>
        <taxon>Tremellales</taxon>
        <taxon>Trimorphomycetaceae</taxon>
        <taxon>Saitozyma</taxon>
    </lineage>
</organism>
<evidence type="ECO:0000256" key="1">
    <source>
        <dbReference type="ARBA" id="ARBA00022723"/>
    </source>
</evidence>
<dbReference type="GO" id="GO:0005737">
    <property type="term" value="C:cytoplasm"/>
    <property type="evidence" value="ECO:0007669"/>
    <property type="project" value="TreeGrafter"/>
</dbReference>
<name>A0A427YNV1_9TREE</name>
<dbReference type="OrthoDB" id="103349at2759"/>
<keyword evidence="1" id="KW-0479">Metal-binding</keyword>
<dbReference type="InterPro" id="IPR000917">
    <property type="entry name" value="Sulfatase_N"/>
</dbReference>
<dbReference type="GO" id="GO:0004423">
    <property type="term" value="F:iduronate-2-sulfatase activity"/>
    <property type="evidence" value="ECO:0007669"/>
    <property type="project" value="TreeGrafter"/>
</dbReference>
<dbReference type="Pfam" id="PF00884">
    <property type="entry name" value="Sulfatase"/>
    <property type="match status" value="1"/>
</dbReference>
<feature type="region of interest" description="Disordered" evidence="3">
    <location>
        <begin position="1"/>
        <end position="26"/>
    </location>
</feature>
<evidence type="ECO:0000259" key="4">
    <source>
        <dbReference type="Pfam" id="PF00884"/>
    </source>
</evidence>
<dbReference type="InterPro" id="IPR017850">
    <property type="entry name" value="Alkaline_phosphatase_core_sf"/>
</dbReference>
<feature type="domain" description="Sulfatase N-terminal" evidence="4">
    <location>
        <begin position="33"/>
        <end position="380"/>
    </location>
</feature>
<evidence type="ECO:0000256" key="3">
    <source>
        <dbReference type="SAM" id="MobiDB-lite"/>
    </source>
</evidence>
<comment type="caution">
    <text evidence="5">The sequence shown here is derived from an EMBL/GenBank/DDBJ whole genome shotgun (WGS) entry which is preliminary data.</text>
</comment>
<gene>
    <name evidence="5" type="ORF">EHS25_008175</name>
</gene>
<protein>
    <recommendedName>
        <fullName evidence="4">Sulfatase N-terminal domain-containing protein</fullName>
    </recommendedName>
</protein>
<evidence type="ECO:0000313" key="5">
    <source>
        <dbReference type="EMBL" id="RSH92729.1"/>
    </source>
</evidence>
<dbReference type="Proteomes" id="UP000279259">
    <property type="component" value="Unassembled WGS sequence"/>
</dbReference>
<dbReference type="STRING" id="1890683.A0A427YNV1"/>
<dbReference type="AlphaFoldDB" id="A0A427YNV1"/>
<dbReference type="PANTHER" id="PTHR45953:SF1">
    <property type="entry name" value="IDURONATE 2-SULFATASE"/>
    <property type="match status" value="1"/>
</dbReference>